<dbReference type="InterPro" id="IPR004695">
    <property type="entry name" value="SLAC1/Mae1/Ssu1/TehA"/>
</dbReference>
<feature type="transmembrane region" description="Helical" evidence="8">
    <location>
        <begin position="116"/>
        <end position="135"/>
    </location>
</feature>
<comment type="similarity">
    <text evidence="2">Belongs to the tellurite-resistance/dicarboxylate transporter (TDT) family.</text>
</comment>
<evidence type="ECO:0000256" key="5">
    <source>
        <dbReference type="ARBA" id="ARBA00022692"/>
    </source>
</evidence>
<keyword evidence="10" id="KW-1185">Reference proteome</keyword>
<dbReference type="OrthoDB" id="958273at2"/>
<evidence type="ECO:0000256" key="2">
    <source>
        <dbReference type="ARBA" id="ARBA00008566"/>
    </source>
</evidence>
<keyword evidence="4" id="KW-1003">Cell membrane</keyword>
<evidence type="ECO:0000256" key="3">
    <source>
        <dbReference type="ARBA" id="ARBA00022448"/>
    </source>
</evidence>
<keyword evidence="7 8" id="KW-0472">Membrane</keyword>
<feature type="transmembrane region" description="Helical" evidence="8">
    <location>
        <begin position="183"/>
        <end position="204"/>
    </location>
</feature>
<keyword evidence="6 8" id="KW-1133">Transmembrane helix</keyword>
<feature type="transmembrane region" description="Helical" evidence="8">
    <location>
        <begin position="147"/>
        <end position="171"/>
    </location>
</feature>
<comment type="subcellular location">
    <subcellularLocation>
        <location evidence="1">Cell membrane</location>
        <topology evidence="1">Multi-pass membrane protein</topology>
    </subcellularLocation>
</comment>
<dbReference type="PANTHER" id="PTHR31686">
    <property type="match status" value="1"/>
</dbReference>
<evidence type="ECO:0000256" key="4">
    <source>
        <dbReference type="ARBA" id="ARBA00022475"/>
    </source>
</evidence>
<reference evidence="9 10" key="1">
    <citation type="submission" date="2016-11" db="EMBL/GenBank/DDBJ databases">
        <title>Comparative genomics of Acidibacillus ferroxidans species.</title>
        <authorList>
            <person name="Oliveira G."/>
            <person name="Nunes G."/>
            <person name="Oliveira R."/>
            <person name="Araujo F."/>
            <person name="Salim A."/>
            <person name="Scholte L."/>
            <person name="Morais D."/>
            <person name="Nancucheo I."/>
            <person name="Johnson D.B."/>
            <person name="Grail B."/>
            <person name="Bittencourt J."/>
            <person name="Valadares R."/>
        </authorList>
    </citation>
    <scope>NUCLEOTIDE SEQUENCE [LARGE SCALE GENOMIC DNA]</scope>
    <source>
        <strain evidence="9 10">Y002</strain>
    </source>
</reference>
<dbReference type="InterPro" id="IPR051629">
    <property type="entry name" value="Sulfite_efflux_TDT"/>
</dbReference>
<keyword evidence="3" id="KW-0813">Transport</keyword>
<feature type="transmembrane region" description="Helical" evidence="8">
    <location>
        <begin position="12"/>
        <end position="33"/>
    </location>
</feature>
<feature type="transmembrane region" description="Helical" evidence="8">
    <location>
        <begin position="320"/>
        <end position="344"/>
    </location>
</feature>
<keyword evidence="5 8" id="KW-0812">Transmembrane</keyword>
<evidence type="ECO:0000256" key="1">
    <source>
        <dbReference type="ARBA" id="ARBA00004651"/>
    </source>
</evidence>
<comment type="caution">
    <text evidence="9">The sequence shown here is derived from an EMBL/GenBank/DDBJ whole genome shotgun (WGS) entry which is preliminary data.</text>
</comment>
<accession>A0A2U3D6S7</accession>
<organism evidence="9 10">
    <name type="scientific">Sulfoacidibacillus thermotolerans</name>
    <name type="common">Acidibacillus sulfuroxidans</name>
    <dbReference type="NCBI Taxonomy" id="1765684"/>
    <lineage>
        <taxon>Bacteria</taxon>
        <taxon>Bacillati</taxon>
        <taxon>Bacillota</taxon>
        <taxon>Bacilli</taxon>
        <taxon>Bacillales</taxon>
        <taxon>Alicyclobacillaceae</taxon>
        <taxon>Sulfoacidibacillus</taxon>
    </lineage>
</organism>
<name>A0A2U3D6S7_SULT2</name>
<protein>
    <submittedName>
        <fullName evidence="9">C4-dicarboxylate ABC transporter</fullName>
    </submittedName>
</protein>
<proteinExistence type="inferred from homology"/>
<dbReference type="RefSeq" id="WP_109431231.1">
    <property type="nucleotide sequence ID" value="NZ_MPDK01000021.1"/>
</dbReference>
<feature type="transmembrane region" description="Helical" evidence="8">
    <location>
        <begin position="257"/>
        <end position="280"/>
    </location>
</feature>
<evidence type="ECO:0000256" key="6">
    <source>
        <dbReference type="ARBA" id="ARBA00022989"/>
    </source>
</evidence>
<dbReference type="GO" id="GO:0005886">
    <property type="term" value="C:plasma membrane"/>
    <property type="evidence" value="ECO:0007669"/>
    <property type="project" value="UniProtKB-SubCell"/>
</dbReference>
<dbReference type="InterPro" id="IPR038665">
    <property type="entry name" value="Voltage-dep_anion_channel_sf"/>
</dbReference>
<feature type="transmembrane region" description="Helical" evidence="8">
    <location>
        <begin position="295"/>
        <end position="313"/>
    </location>
</feature>
<feature type="transmembrane region" description="Helical" evidence="8">
    <location>
        <begin position="224"/>
        <end position="245"/>
    </location>
</feature>
<sequence>MTSIAKQIGTNWFTVVMGVGIMGGLTYTSPMAFPDHDQIGILAFLLGSLLLVVALILWTTRWIMHTQDALHDFLDPTRALFYGALAMAVNVIGNDFFLVGTHIFPREMAIHISQGLWLAGVFVSLFSVIAIPYLMFTQHEIAPEDAVGSWLIPVVPPIVAAADGANILPYWGNKGLDMGMTAFDLTLFGMTFFLFLMISALFYMRLMYHRVVPGHLAPSVWIEIGPIGMAMGTLATIPLTAHAFLPSFIPGLRSIGLIGATALWGTGVWWSIIATLYSLMHLSKRGEGIPYSLGWWSYVFPLGSFTAGTYALYHLTDLKLFFIAAFVQLLVLAGCFVIVSLGTLKGIMDGTLLAWRPHHHHRGVREAKTS</sequence>
<dbReference type="Pfam" id="PF03595">
    <property type="entry name" value="SLAC1"/>
    <property type="match status" value="1"/>
</dbReference>
<dbReference type="CDD" id="cd09299">
    <property type="entry name" value="TDT"/>
    <property type="match status" value="1"/>
</dbReference>
<dbReference type="Gene3D" id="1.50.10.150">
    <property type="entry name" value="Voltage-dependent anion channel"/>
    <property type="match status" value="1"/>
</dbReference>
<dbReference type="Proteomes" id="UP000245380">
    <property type="component" value="Unassembled WGS sequence"/>
</dbReference>
<evidence type="ECO:0000313" key="10">
    <source>
        <dbReference type="Proteomes" id="UP000245380"/>
    </source>
</evidence>
<gene>
    <name evidence="9" type="ORF">BM613_10915</name>
</gene>
<dbReference type="EMBL" id="MPDK01000021">
    <property type="protein sequence ID" value="PWI56985.1"/>
    <property type="molecule type" value="Genomic_DNA"/>
</dbReference>
<evidence type="ECO:0000256" key="8">
    <source>
        <dbReference type="SAM" id="Phobius"/>
    </source>
</evidence>
<evidence type="ECO:0000256" key="7">
    <source>
        <dbReference type="ARBA" id="ARBA00023136"/>
    </source>
</evidence>
<dbReference type="AlphaFoldDB" id="A0A2U3D6S7"/>
<dbReference type="PANTHER" id="PTHR31686:SF1">
    <property type="entry name" value="SULFITE EFFLUX PUMP SSU1"/>
    <property type="match status" value="1"/>
</dbReference>
<dbReference type="GO" id="GO:0000319">
    <property type="term" value="F:sulfite transmembrane transporter activity"/>
    <property type="evidence" value="ECO:0007669"/>
    <property type="project" value="TreeGrafter"/>
</dbReference>
<feature type="transmembrane region" description="Helical" evidence="8">
    <location>
        <begin position="40"/>
        <end position="59"/>
    </location>
</feature>
<feature type="transmembrane region" description="Helical" evidence="8">
    <location>
        <begin position="79"/>
        <end position="104"/>
    </location>
</feature>
<evidence type="ECO:0000313" key="9">
    <source>
        <dbReference type="EMBL" id="PWI56985.1"/>
    </source>
</evidence>